<dbReference type="KEGG" id="rhoz:GXP67_14410"/>
<dbReference type="Gene3D" id="2.30.110.10">
    <property type="entry name" value="Electron Transport, Fmn-binding Protein, Chain A"/>
    <property type="match status" value="1"/>
</dbReference>
<reference evidence="6 7" key="1">
    <citation type="submission" date="2020-01" db="EMBL/GenBank/DDBJ databases">
        <authorList>
            <person name="Kim M.K."/>
        </authorList>
    </citation>
    <scope>NUCLEOTIDE SEQUENCE [LARGE SCALE GENOMIC DNA]</scope>
    <source>
        <strain evidence="6 7">172606-1</strain>
    </source>
</reference>
<accession>A0A6C0GJ52</accession>
<name>A0A6C0GJ52_9BACT</name>
<protein>
    <submittedName>
        <fullName evidence="6">Flavin reductase family protein</fullName>
    </submittedName>
</protein>
<gene>
    <name evidence="6" type="ORF">GXP67_14410</name>
</gene>
<dbReference type="PANTHER" id="PTHR33798">
    <property type="entry name" value="FLAVOPROTEIN OXYGENASE"/>
    <property type="match status" value="1"/>
</dbReference>
<dbReference type="SUPFAM" id="SSF50475">
    <property type="entry name" value="FMN-binding split barrel"/>
    <property type="match status" value="1"/>
</dbReference>
<evidence type="ECO:0000313" key="6">
    <source>
        <dbReference type="EMBL" id="QHT67740.1"/>
    </source>
</evidence>
<dbReference type="InterPro" id="IPR002563">
    <property type="entry name" value="Flavin_Rdtase-like_dom"/>
</dbReference>
<organism evidence="6 7">
    <name type="scientific">Rhodocytophaga rosea</name>
    <dbReference type="NCBI Taxonomy" id="2704465"/>
    <lineage>
        <taxon>Bacteria</taxon>
        <taxon>Pseudomonadati</taxon>
        <taxon>Bacteroidota</taxon>
        <taxon>Cytophagia</taxon>
        <taxon>Cytophagales</taxon>
        <taxon>Rhodocytophagaceae</taxon>
        <taxon>Rhodocytophaga</taxon>
    </lineage>
</organism>
<keyword evidence="3" id="KW-0288">FMN</keyword>
<dbReference type="Pfam" id="PF01613">
    <property type="entry name" value="Flavin_Reduct"/>
    <property type="match status" value="1"/>
</dbReference>
<dbReference type="SMART" id="SM00903">
    <property type="entry name" value="Flavin_Reduct"/>
    <property type="match status" value="1"/>
</dbReference>
<evidence type="ECO:0000256" key="2">
    <source>
        <dbReference type="ARBA" id="ARBA00022630"/>
    </source>
</evidence>
<dbReference type="EMBL" id="CP048222">
    <property type="protein sequence ID" value="QHT67740.1"/>
    <property type="molecule type" value="Genomic_DNA"/>
</dbReference>
<evidence type="ECO:0000256" key="3">
    <source>
        <dbReference type="ARBA" id="ARBA00022643"/>
    </source>
</evidence>
<dbReference type="PANTHER" id="PTHR33798:SF5">
    <property type="entry name" value="FLAVIN REDUCTASE LIKE DOMAIN-CONTAINING PROTEIN"/>
    <property type="match status" value="1"/>
</dbReference>
<proteinExistence type="inferred from homology"/>
<evidence type="ECO:0000313" key="7">
    <source>
        <dbReference type="Proteomes" id="UP000480178"/>
    </source>
</evidence>
<keyword evidence="7" id="KW-1185">Reference proteome</keyword>
<comment type="similarity">
    <text evidence="4">Belongs to the flavoredoxin family.</text>
</comment>
<dbReference type="InterPro" id="IPR012349">
    <property type="entry name" value="Split_barrel_FMN-bd"/>
</dbReference>
<dbReference type="Proteomes" id="UP000480178">
    <property type="component" value="Chromosome"/>
</dbReference>
<keyword evidence="2" id="KW-0285">Flavoprotein</keyword>
<sequence>MSSFRTISPTDTTSAVFHSYLLGVVAPRPIAFASTVDSQGKVNLSPFSFFNVFGSNPPILIFSPSRRVRDNTIKHTLENVQEVKEVVINIVNYAMVQQMSLASCEYEKGVNEFIKAGFSEEPSILVKPPRVKEAPAAFECRVNQIIATGTEGGAGNLVICEILLAHIQEDIINAKNQIDPQKLDAVARMGNDWYCRAYGDAIFSVPKPNQKKGIGFDNIPAQIRYSTVLTGNDLGMLGNIEALPTKEEISEFTSQSAIQEIVTNKHNSLAVKEALHQIAKAYLLEGKVKEAWLTLLQEGK</sequence>
<dbReference type="GO" id="GO:0010181">
    <property type="term" value="F:FMN binding"/>
    <property type="evidence" value="ECO:0007669"/>
    <property type="project" value="InterPro"/>
</dbReference>
<dbReference type="GO" id="GO:0016646">
    <property type="term" value="F:oxidoreductase activity, acting on the CH-NH group of donors, NAD or NADP as acceptor"/>
    <property type="evidence" value="ECO:0007669"/>
    <property type="project" value="UniProtKB-ARBA"/>
</dbReference>
<feature type="domain" description="Flavin reductase like" evidence="5">
    <location>
        <begin position="25"/>
        <end position="175"/>
    </location>
</feature>
<comment type="cofactor">
    <cofactor evidence="1">
        <name>FMN</name>
        <dbReference type="ChEBI" id="CHEBI:58210"/>
    </cofactor>
</comment>
<dbReference type="AlphaFoldDB" id="A0A6C0GJ52"/>
<dbReference type="RefSeq" id="WP_162443763.1">
    <property type="nucleotide sequence ID" value="NZ_CP048222.1"/>
</dbReference>
<evidence type="ECO:0000259" key="5">
    <source>
        <dbReference type="SMART" id="SM00903"/>
    </source>
</evidence>
<evidence type="ECO:0000256" key="1">
    <source>
        <dbReference type="ARBA" id="ARBA00001917"/>
    </source>
</evidence>
<evidence type="ECO:0000256" key="4">
    <source>
        <dbReference type="ARBA" id="ARBA00038054"/>
    </source>
</evidence>